<evidence type="ECO:0000313" key="3">
    <source>
        <dbReference type="EMBL" id="AQQ08813.1"/>
    </source>
</evidence>
<dbReference type="RefSeq" id="WP_077539283.1">
    <property type="nucleotide sequence ID" value="NZ_CP019633.1"/>
</dbReference>
<dbReference type="InterPro" id="IPR035451">
    <property type="entry name" value="Ada-like_dom_sf"/>
</dbReference>
<evidence type="ECO:0000313" key="4">
    <source>
        <dbReference type="Proteomes" id="UP000188273"/>
    </source>
</evidence>
<feature type="region of interest" description="Disordered" evidence="1">
    <location>
        <begin position="134"/>
        <end position="154"/>
    </location>
</feature>
<feature type="chain" id="PRO_5012659234" evidence="2">
    <location>
        <begin position="23"/>
        <end position="250"/>
    </location>
</feature>
<dbReference type="EMBL" id="CP019633">
    <property type="protein sequence ID" value="AQQ08813.1"/>
    <property type="molecule type" value="Genomic_DNA"/>
</dbReference>
<gene>
    <name evidence="3" type="ORF">L21SP3_00603</name>
</gene>
<dbReference type="KEGG" id="pbu:L21SP3_00603"/>
<dbReference type="Proteomes" id="UP000188273">
    <property type="component" value="Chromosome"/>
</dbReference>
<evidence type="ECO:0000256" key="1">
    <source>
        <dbReference type="SAM" id="MobiDB-lite"/>
    </source>
</evidence>
<feature type="compositionally biased region" description="Basic and acidic residues" evidence="1">
    <location>
        <begin position="134"/>
        <end position="145"/>
    </location>
</feature>
<feature type="signal peptide" evidence="2">
    <location>
        <begin position="1"/>
        <end position="22"/>
    </location>
</feature>
<feature type="region of interest" description="Disordered" evidence="1">
    <location>
        <begin position="226"/>
        <end position="250"/>
    </location>
</feature>
<evidence type="ECO:0000256" key="2">
    <source>
        <dbReference type="SAM" id="SignalP"/>
    </source>
</evidence>
<reference evidence="4" key="1">
    <citation type="submission" date="2017-02" db="EMBL/GenBank/DDBJ databases">
        <title>Comparative genomics and description of representatives of a novel lineage of planctomycetes thriving in anoxic sediments.</title>
        <authorList>
            <person name="Spring S."/>
            <person name="Bunk B."/>
            <person name="Sproer C."/>
            <person name="Klenk H.-P."/>
        </authorList>
    </citation>
    <scope>NUCLEOTIDE SEQUENCE [LARGE SCALE GENOMIC DNA]</scope>
    <source>
        <strain evidence="4">L21-RPul-D3</strain>
    </source>
</reference>
<accession>A0A1Q2HNM4</accession>
<keyword evidence="2" id="KW-0732">Signal</keyword>
<name>A0A1Q2HNM4_9BACT</name>
<protein>
    <submittedName>
        <fullName evidence="3">Uncharacterized protein</fullName>
    </submittedName>
</protein>
<proteinExistence type="predicted"/>
<organism evidence="3 4">
    <name type="scientific">Sedimentisphaera cyanobacteriorum</name>
    <dbReference type="NCBI Taxonomy" id="1940790"/>
    <lineage>
        <taxon>Bacteria</taxon>
        <taxon>Pseudomonadati</taxon>
        <taxon>Planctomycetota</taxon>
        <taxon>Phycisphaerae</taxon>
        <taxon>Sedimentisphaerales</taxon>
        <taxon>Sedimentisphaeraceae</taxon>
        <taxon>Sedimentisphaera</taxon>
    </lineage>
</organism>
<dbReference type="SUPFAM" id="SSF57884">
    <property type="entry name" value="Ada DNA repair protein, N-terminal domain (N-Ada 10)"/>
    <property type="match status" value="1"/>
</dbReference>
<dbReference type="Gene3D" id="3.40.10.10">
    <property type="entry name" value="DNA Methylphosphotriester Repair Domain"/>
    <property type="match status" value="1"/>
</dbReference>
<feature type="compositionally biased region" description="Basic and acidic residues" evidence="1">
    <location>
        <begin position="241"/>
        <end position="250"/>
    </location>
</feature>
<dbReference type="STRING" id="1940790.L21SP3_00603"/>
<sequence length="250" mass="28255" precursor="true">MKFHCVLLLVLISFSAGKPAYNADYKGSNGDLSVKMNITGWPAVVGKNLKVIVKAVSMPPAVDDKEDLRFYSSRLKRFLDKSFNDAEKISLHSIERAEDEFAVKADIRLEGRSLSRILLREGFAVKKVLKKESDKQPEKEAEIEQNRPSNAQKIANNCELTPKKEKESDSTSIKDQNFQETAKAGKKKLCASKNSRTFHKTSCFFVERILEENIVYFDSFQDAVKSGRKPCQSCKPAPRKGNKEESQENK</sequence>
<dbReference type="AlphaFoldDB" id="A0A1Q2HNM4"/>
<keyword evidence="4" id="KW-1185">Reference proteome</keyword>
<dbReference type="OrthoDB" id="9809746at2"/>